<keyword evidence="1" id="KW-0175">Coiled coil</keyword>
<dbReference type="EMBL" id="LNXU01000049">
    <property type="protein sequence ID" value="KTC69156.1"/>
    <property type="molecule type" value="Genomic_DNA"/>
</dbReference>
<keyword evidence="4" id="KW-1185">Reference proteome</keyword>
<dbReference type="STRING" id="447.Lboz_3298"/>
<proteinExistence type="predicted"/>
<feature type="region of interest" description="Disordered" evidence="2">
    <location>
        <begin position="1785"/>
        <end position="1943"/>
    </location>
</feature>
<gene>
    <name evidence="3" type="ORF">Lboz_3298</name>
</gene>
<name>A0A0W0RDI4_LEGBO</name>
<dbReference type="Proteomes" id="UP000054695">
    <property type="component" value="Unassembled WGS sequence"/>
</dbReference>
<evidence type="ECO:0000313" key="3">
    <source>
        <dbReference type="EMBL" id="KTC69156.1"/>
    </source>
</evidence>
<evidence type="ECO:0000313" key="4">
    <source>
        <dbReference type="Proteomes" id="UP000054695"/>
    </source>
</evidence>
<dbReference type="RefSeq" id="WP_058460839.1">
    <property type="nucleotide sequence ID" value="NZ_CAAAIY010000017.1"/>
</dbReference>
<comment type="caution">
    <text evidence="3">The sequence shown here is derived from an EMBL/GenBank/DDBJ whole genome shotgun (WGS) entry which is preliminary data.</text>
</comment>
<dbReference type="PATRIC" id="fig|447.4.peg.3522"/>
<protein>
    <submittedName>
        <fullName evidence="3">Dot/Icm secretion system substrate</fullName>
    </submittedName>
</protein>
<dbReference type="OrthoDB" id="5637108at2"/>
<organism evidence="3 4">
    <name type="scientific">Legionella bozemanae</name>
    <name type="common">Fluoribacter bozemanae</name>
    <dbReference type="NCBI Taxonomy" id="447"/>
    <lineage>
        <taxon>Bacteria</taxon>
        <taxon>Pseudomonadati</taxon>
        <taxon>Pseudomonadota</taxon>
        <taxon>Gammaproteobacteria</taxon>
        <taxon>Legionellales</taxon>
        <taxon>Legionellaceae</taxon>
        <taxon>Legionella</taxon>
    </lineage>
</organism>
<sequence>MFAKDSSDKETITKEAVDVSGALGNCFFHAYALYLLSTHGEFPKDLFDSNEFDNDENLAKLKVLLKDKALQQELTSAESPAYLFEKTLILGVLFRSWFCTQLAQSNPDVFFQARGELNDHDIRRTTFLQIVTDYKEAIANNAKAPAHRARILLETVVEKAQGKVDSGLEQLILKSIEDMKELEAKPSDQTLSEAQKIIKTVQEKLQELNKEKSDPILNEIEKTLQYDLAKEQYFLTAFEEQTIENSIYLANKEFFNDALLTMDMEKIQEYWNTTGFKKYCEFLSIPGVKVTYADIDPILTRLVNYAIYGQNDAQVVCDKPSPQFELVIKEKGAHYLLKATPESSELLKHYSAQYENYLKNREAFLKAPSSFSPDGTFFTEATASTSKPIQLLVNKIPEFLSSQQFRAHLLNYLKDPKNSENKKNLILAAAAIYTDAVKSRNLEPDNYLDFINQIVKPAVQGIEIPEDIALEMDSWIRELGNSDSTEAAAFYALNLAYNLYLNPANLNKQPSPTSDVKPSIEKQEIPEEYQALVGKVSDEALRSLIAMPVQENTPKKAYINLLKNIPAGKTLDNKAFELIKKELPNLVSASKINPEGIMDPEGGIGLFSSCLNILLKNNITLTKTGVWSWGDYIYYDNLTLLTKLDNKQLQKTHVLLQHLSEKKALDDNTVYYVLYNATNLQDKTQDIIGIFEEMAKKNIPLRGVRQPVMNLNQNELLALNLFLSKIDRLERELGKESFKPLIENIKRKHNALLKDEEYFKQITGIINFLLKKEMSLSQTGVTSYFRGNKLNVLFDLEAPQLAQVNELLTELESYKALTPSSSDYILNNASSLPNKTKEIQQTFKLMREKQISFEGTVESVMALEKGKIITLNTILEKITSTIPIDPNGFNALVAQVGNTNTTQLNSLEHLTEISKTIDLLLTHKISLTNTARLIWTPNLQALFALSPTQLKEVNVLLKFFADRPPLGEHTVNYVLTHGVQLQGIIQEYIDLFRLIEGKNIAIIGIRQPVMNLSSDDRAVLSAFLRKIDHFNITMDKATAKTLIAQVISNKEKIKDVAKGKDYFESVCKIINLINDKKLTLAPNLKTIFQLSSEELEGAYRILTELSKSGALDDRQVTATLKKTLPKKVSQKVTLIFEEMGNKRIPIIGSRQAIRALDENALDALKSILSNMEPQPLDAPLSKAATQLLISEIKTKQQLINTNDEYRDNIIKILNYMTRHKVSFTYSLPYSANLTLLFALDVNQLKEVTKLFDYLAAQYILDDKIGNFIFANGASLQKKIDAILVIFHRMENLGTPLDGLKQSVMELDNNQLDHLDSILQQIEAKHLKMSAAEADALINRIKTNPSEFTKASYRDELANTFILLKETKIKEQNLRFNPSALLLLNEDQLKSAHALLGYLSTKNVLDEDTVDFILKNGGNLKDKAKDIIAVFQLMEDKGILLRGVRQPIMSLTQSQLGFVNTFFTLINNTNERLDANAVKTILDNIKDNEKLSEPDYRQAMGQLINFLLEANVTIGQNDLQRQAFGNKLAPVFKLKTKEIENIEKLCRWFGQDIGNQIADYILSHASTLHEKVDLIEPILEELKKHKDISLVTVSPLIMDLNLQELEIFYFITNKLNQSVEPIKLDENIIQSLVKNIKAHPEVNTEHLNKVIGLLELLTQNKIPFTNVYVPTALWGDNLSKIFQLNETQLSSVLEELREKASFLEADFNNAIKKALTPNTQVDSPLTIPNELTDSLIMDSFVDLGPSMNPSSIEEPVPSSVIQSQKHIDESSIGGSLPPIETVTLTESSDQLESEPKQVLKKPAKDSIHIEEHDGSVIRESEKDGQLKVEKQVDDTSLSSEHHVSDSLVTHPRTDTSLPSSSINQSQENVVSEEVSGQKREEDDTTSLEDSGHSTHDKTLSSSKSVIPPLQVQLEDSTHGDLLQSDPLEDSVHNERKPVTPPHLVYPTEKWTNKQIDDFIKNPQINWNKDGADILLKLLTAIGKRDEGILARKTTATHCFNLILGKMTDNHEVIKLVKLIDEKESDNFKYLREERSRWHFHTHGETKTWSSMIGAIKNRLDINVEKTPEEKYTREEYGDFMKIMNEHRGRGFGPVTHSKFYDQLEDLDANQKSVTIKKH</sequence>
<reference evidence="3 4" key="1">
    <citation type="submission" date="2015-11" db="EMBL/GenBank/DDBJ databases">
        <title>Genomic analysis of 38 Legionella species identifies large and diverse effector repertoires.</title>
        <authorList>
            <person name="Burstein D."/>
            <person name="Amaro F."/>
            <person name="Zusman T."/>
            <person name="Lifshitz Z."/>
            <person name="Cohen O."/>
            <person name="Gilbert J.A."/>
            <person name="Pupko T."/>
            <person name="Shuman H.A."/>
            <person name="Segal G."/>
        </authorList>
    </citation>
    <scope>NUCLEOTIDE SEQUENCE [LARGE SCALE GENOMIC DNA]</scope>
    <source>
        <strain evidence="3 4">WIGA</strain>
    </source>
</reference>
<evidence type="ECO:0000256" key="1">
    <source>
        <dbReference type="SAM" id="Coils"/>
    </source>
</evidence>
<feature type="coiled-coil region" evidence="1">
    <location>
        <begin position="1685"/>
        <end position="1712"/>
    </location>
</feature>
<feature type="compositionally biased region" description="Polar residues" evidence="2">
    <location>
        <begin position="1853"/>
        <end position="1868"/>
    </location>
</feature>
<accession>A0A0W0RDI4</accession>
<feature type="compositionally biased region" description="Basic and acidic residues" evidence="2">
    <location>
        <begin position="1888"/>
        <end position="1897"/>
    </location>
</feature>
<evidence type="ECO:0000256" key="2">
    <source>
        <dbReference type="SAM" id="MobiDB-lite"/>
    </source>
</evidence>
<feature type="compositionally biased region" description="Basic and acidic residues" evidence="2">
    <location>
        <begin position="1792"/>
        <end position="1843"/>
    </location>
</feature>